<protein>
    <recommendedName>
        <fullName evidence="2">mRNA stability protein</fullName>
    </recommendedName>
</protein>
<dbReference type="Pfam" id="PF04667">
    <property type="entry name" value="Endosulfine"/>
    <property type="match status" value="1"/>
</dbReference>
<evidence type="ECO:0000256" key="2">
    <source>
        <dbReference type="RuleBase" id="RU363120"/>
    </source>
</evidence>
<evidence type="ECO:0000256" key="3">
    <source>
        <dbReference type="SAM" id="MobiDB-lite"/>
    </source>
</evidence>
<dbReference type="GeneID" id="63756272"/>
<keyword evidence="5" id="KW-1185">Reference proteome</keyword>
<dbReference type="Proteomes" id="UP000184356">
    <property type="component" value="Unassembled WGS sequence"/>
</dbReference>
<reference evidence="5" key="1">
    <citation type="journal article" date="2017" name="Genome Biol.">
        <title>Comparative genomics reveals high biological diversity and specific adaptations in the industrially and medically important fungal genus Aspergillus.</title>
        <authorList>
            <person name="de Vries R.P."/>
            <person name="Riley R."/>
            <person name="Wiebenga A."/>
            <person name="Aguilar-Osorio G."/>
            <person name="Amillis S."/>
            <person name="Uchima C.A."/>
            <person name="Anderluh G."/>
            <person name="Asadollahi M."/>
            <person name="Askin M."/>
            <person name="Barry K."/>
            <person name="Battaglia E."/>
            <person name="Bayram O."/>
            <person name="Benocci T."/>
            <person name="Braus-Stromeyer S.A."/>
            <person name="Caldana C."/>
            <person name="Canovas D."/>
            <person name="Cerqueira G.C."/>
            <person name="Chen F."/>
            <person name="Chen W."/>
            <person name="Choi C."/>
            <person name="Clum A."/>
            <person name="Dos Santos R.A."/>
            <person name="Damasio A.R."/>
            <person name="Diallinas G."/>
            <person name="Emri T."/>
            <person name="Fekete E."/>
            <person name="Flipphi M."/>
            <person name="Freyberg S."/>
            <person name="Gallo A."/>
            <person name="Gournas C."/>
            <person name="Habgood R."/>
            <person name="Hainaut M."/>
            <person name="Harispe M.L."/>
            <person name="Henrissat B."/>
            <person name="Hilden K.S."/>
            <person name="Hope R."/>
            <person name="Hossain A."/>
            <person name="Karabika E."/>
            <person name="Karaffa L."/>
            <person name="Karanyi Z."/>
            <person name="Krasevec N."/>
            <person name="Kuo A."/>
            <person name="Kusch H."/>
            <person name="LaButti K."/>
            <person name="Lagendijk E.L."/>
            <person name="Lapidus A."/>
            <person name="Levasseur A."/>
            <person name="Lindquist E."/>
            <person name="Lipzen A."/>
            <person name="Logrieco A.F."/>
            <person name="MacCabe A."/>
            <person name="Maekelae M.R."/>
            <person name="Malavazi I."/>
            <person name="Melin P."/>
            <person name="Meyer V."/>
            <person name="Mielnichuk N."/>
            <person name="Miskei M."/>
            <person name="Molnar A.P."/>
            <person name="Mule G."/>
            <person name="Ngan C.Y."/>
            <person name="Orejas M."/>
            <person name="Orosz E."/>
            <person name="Ouedraogo J.P."/>
            <person name="Overkamp K.M."/>
            <person name="Park H.-S."/>
            <person name="Perrone G."/>
            <person name="Piumi F."/>
            <person name="Punt P.J."/>
            <person name="Ram A.F."/>
            <person name="Ramon A."/>
            <person name="Rauscher S."/>
            <person name="Record E."/>
            <person name="Riano-Pachon D.M."/>
            <person name="Robert V."/>
            <person name="Roehrig J."/>
            <person name="Ruller R."/>
            <person name="Salamov A."/>
            <person name="Salih N.S."/>
            <person name="Samson R.A."/>
            <person name="Sandor E."/>
            <person name="Sanguinetti M."/>
            <person name="Schuetze T."/>
            <person name="Sepcic K."/>
            <person name="Shelest E."/>
            <person name="Sherlock G."/>
            <person name="Sophianopoulou V."/>
            <person name="Squina F.M."/>
            <person name="Sun H."/>
            <person name="Susca A."/>
            <person name="Todd R.B."/>
            <person name="Tsang A."/>
            <person name="Unkles S.E."/>
            <person name="van de Wiele N."/>
            <person name="van Rossen-Uffink D."/>
            <person name="Oliveira J.V."/>
            <person name="Vesth T.C."/>
            <person name="Visser J."/>
            <person name="Yu J.-H."/>
            <person name="Zhou M."/>
            <person name="Andersen M.R."/>
            <person name="Archer D.B."/>
            <person name="Baker S.E."/>
            <person name="Benoit I."/>
            <person name="Brakhage A.A."/>
            <person name="Braus G.H."/>
            <person name="Fischer R."/>
            <person name="Frisvad J.C."/>
            <person name="Goldman G.H."/>
            <person name="Houbraken J."/>
            <person name="Oakley B."/>
            <person name="Pocsi I."/>
            <person name="Scazzocchio C."/>
            <person name="Seiboth B."/>
            <person name="vanKuyk P.A."/>
            <person name="Wortman J."/>
            <person name="Dyer P.S."/>
            <person name="Grigoriev I.V."/>
        </authorList>
    </citation>
    <scope>NUCLEOTIDE SEQUENCE [LARGE SCALE GENOMIC DNA]</scope>
    <source>
        <strain evidence="5">CBS 593.65</strain>
    </source>
</reference>
<evidence type="ECO:0000313" key="5">
    <source>
        <dbReference type="Proteomes" id="UP000184356"/>
    </source>
</evidence>
<dbReference type="STRING" id="1036612.A0A1L9TT56"/>
<dbReference type="VEuPathDB" id="FungiDB:ASPSYDRAFT_1168008"/>
<dbReference type="AlphaFoldDB" id="A0A1L9TT56"/>
<name>A0A1L9TT56_9EURO</name>
<comment type="function">
    <text evidence="2">Plays an essential role in initiation of the G0 program by preventing the degradation of specific nutrient-regulated mRNAs via the 5'-3' mRNA decay pathway.</text>
</comment>
<organism evidence="4 5">
    <name type="scientific">Aspergillus sydowii CBS 593.65</name>
    <dbReference type="NCBI Taxonomy" id="1036612"/>
    <lineage>
        <taxon>Eukaryota</taxon>
        <taxon>Fungi</taxon>
        <taxon>Dikarya</taxon>
        <taxon>Ascomycota</taxon>
        <taxon>Pezizomycotina</taxon>
        <taxon>Eurotiomycetes</taxon>
        <taxon>Eurotiomycetidae</taxon>
        <taxon>Eurotiales</taxon>
        <taxon>Aspergillaceae</taxon>
        <taxon>Aspergillus</taxon>
        <taxon>Aspergillus subgen. Nidulantes</taxon>
    </lineage>
</organism>
<dbReference type="InterPro" id="IPR006760">
    <property type="entry name" value="Endosulphine"/>
</dbReference>
<accession>A0A1L9TT56</accession>
<evidence type="ECO:0000256" key="1">
    <source>
        <dbReference type="ARBA" id="ARBA00010520"/>
    </source>
</evidence>
<dbReference type="RefSeq" id="XP_040706398.1">
    <property type="nucleotide sequence ID" value="XM_040840199.1"/>
</dbReference>
<dbReference type="OrthoDB" id="5949865at2759"/>
<proteinExistence type="inferred from homology"/>
<comment type="similarity">
    <text evidence="1 2">Belongs to the endosulfine family.</text>
</comment>
<sequence length="130" mass="13915">MGKGSHAEPLSERDKHILRTYRTVPSGGILGQQAKKRVYFDSGDFALSAANEMTENGAVQTGTVHPARESISHPYAPIPNASNVTSNANEGFRDTILGTKVADSPLSRGTESEEEGFFDRKDSKGTSGMS</sequence>
<gene>
    <name evidence="4" type="ORF">ASPSYDRAFT_1168008</name>
</gene>
<dbReference type="EMBL" id="KV878583">
    <property type="protein sequence ID" value="OJJ62592.1"/>
    <property type="molecule type" value="Genomic_DNA"/>
</dbReference>
<feature type="region of interest" description="Disordered" evidence="3">
    <location>
        <begin position="97"/>
        <end position="130"/>
    </location>
</feature>
<evidence type="ECO:0000313" key="4">
    <source>
        <dbReference type="EMBL" id="OJJ62592.1"/>
    </source>
</evidence>